<protein>
    <submittedName>
        <fullName evidence="1">Uncharacterized protein</fullName>
    </submittedName>
</protein>
<sequence length="493" mass="53861">MGDEERGTAALAAPLLPAAAAASKASHYREDGCPGCAQDRRKESSGGRIPYKELFFVGITTLASSLPITCIFPFMYFMIRDFHIAKKEEDIGSYAGFLASSYMIGRAISAIFWGTVADRIGRKPVIVFSIFSVVIFNTLFGLSTEYWMAIATRLVLGSLNGLLAPIKAYAVEVCRTEHQALGLSVINTAWGLGLVIGPALGGYLAQPAEKYPQTFSKESVFGRFPYLLPCLGVSLFAAIVLISCIWMPDTMHKHKNPETDIQIVKGLQSDLDTPRKKSLLQNWPWMSTMVSYCFFALHDTAYSEILSLWAVSDRKYGGLSFSSEDIGAVLAVAGASLLVYQLVMYHWVHKFLGPVISSRVASALSILIVSTYPFMTYLSGAKLSFALYSAVMMRSIVAITASTGICLLQNNAVHQEQRGTANGISTTAMSFFKAIAPIGAGILFSWAQKHQDSTLFPGDQVVFLALNSVQLLGLIFLFEPFLVLPKVGEECRY</sequence>
<evidence type="ECO:0000313" key="1">
    <source>
        <dbReference type="EnsemblPlants" id="AVESA.00010b.r2.5AG0832330.1.CDS"/>
    </source>
</evidence>
<reference evidence="1" key="1">
    <citation type="submission" date="2021-05" db="EMBL/GenBank/DDBJ databases">
        <authorList>
            <person name="Scholz U."/>
            <person name="Mascher M."/>
            <person name="Fiebig A."/>
        </authorList>
    </citation>
    <scope>NUCLEOTIDE SEQUENCE [LARGE SCALE GENOMIC DNA]</scope>
</reference>
<evidence type="ECO:0000313" key="2">
    <source>
        <dbReference type="Proteomes" id="UP001732700"/>
    </source>
</evidence>
<reference evidence="1" key="2">
    <citation type="submission" date="2025-09" db="UniProtKB">
        <authorList>
            <consortium name="EnsemblPlants"/>
        </authorList>
    </citation>
    <scope>IDENTIFICATION</scope>
</reference>
<dbReference type="Proteomes" id="UP001732700">
    <property type="component" value="Chromosome 5A"/>
</dbReference>
<proteinExistence type="predicted"/>
<dbReference type="EnsemblPlants" id="AVESA.00010b.r2.5AG0832330.1">
    <property type="protein sequence ID" value="AVESA.00010b.r2.5AG0832330.1.CDS"/>
    <property type="gene ID" value="AVESA.00010b.r2.5AG0832330"/>
</dbReference>
<keyword evidence="2" id="KW-1185">Reference proteome</keyword>
<name>A0ACD5XTH4_AVESA</name>
<organism evidence="1 2">
    <name type="scientific">Avena sativa</name>
    <name type="common">Oat</name>
    <dbReference type="NCBI Taxonomy" id="4498"/>
    <lineage>
        <taxon>Eukaryota</taxon>
        <taxon>Viridiplantae</taxon>
        <taxon>Streptophyta</taxon>
        <taxon>Embryophyta</taxon>
        <taxon>Tracheophyta</taxon>
        <taxon>Spermatophyta</taxon>
        <taxon>Magnoliopsida</taxon>
        <taxon>Liliopsida</taxon>
        <taxon>Poales</taxon>
        <taxon>Poaceae</taxon>
        <taxon>BOP clade</taxon>
        <taxon>Pooideae</taxon>
        <taxon>Poodae</taxon>
        <taxon>Poeae</taxon>
        <taxon>Poeae Chloroplast Group 1 (Aveneae type)</taxon>
        <taxon>Aveninae</taxon>
        <taxon>Avena</taxon>
    </lineage>
</organism>
<accession>A0ACD5XTH4</accession>